<dbReference type="GO" id="GO:0043025">
    <property type="term" value="C:neuronal cell body"/>
    <property type="evidence" value="ECO:0007669"/>
    <property type="project" value="TreeGrafter"/>
</dbReference>
<dbReference type="PANTHER" id="PTHR21560:SF0">
    <property type="entry name" value="KINASE NON-CATALYTIC C-LOBE DOMAIN-CONTAINING PROTEIN 1"/>
    <property type="match status" value="1"/>
</dbReference>
<evidence type="ECO:0000259" key="5">
    <source>
        <dbReference type="PROSITE" id="PS50212"/>
    </source>
</evidence>
<evidence type="ECO:0008006" key="7">
    <source>
        <dbReference type="Google" id="ProtNLM"/>
    </source>
</evidence>
<dbReference type="GO" id="GO:0030425">
    <property type="term" value="C:dendrite"/>
    <property type="evidence" value="ECO:0007669"/>
    <property type="project" value="TreeGrafter"/>
</dbReference>
<evidence type="ECO:0000256" key="3">
    <source>
        <dbReference type="SAM" id="MobiDB-lite"/>
    </source>
</evidence>
<accession>S4RJ08</accession>
<feature type="domain" description="Ras-GEF" evidence="4">
    <location>
        <begin position="360"/>
        <end position="614"/>
    </location>
</feature>
<dbReference type="SUPFAM" id="SSF48366">
    <property type="entry name" value="Ras GEF"/>
    <property type="match status" value="1"/>
</dbReference>
<dbReference type="InterPro" id="IPR001895">
    <property type="entry name" value="RASGEF_cat_dom"/>
</dbReference>
<reference evidence="6" key="1">
    <citation type="submission" date="2025-08" db="UniProtKB">
        <authorList>
            <consortium name="Ensembl"/>
        </authorList>
    </citation>
    <scope>IDENTIFICATION</scope>
</reference>
<evidence type="ECO:0000256" key="2">
    <source>
        <dbReference type="PROSITE-ProRule" id="PRU00168"/>
    </source>
</evidence>
<sequence>MLEKKNLKKTQTYYRKLTQGSVKSKSGGDRGLLFKLTSQMEETQGKVELMHFVRSYLELLTAEQCGLNLYDLPSLKTSRFAGQPSPGSVTTDMGEEEEEENAMAAAAPKEGAPKESTAFVHAGTPLGLMSYLYAKNSLSQGYIHQFFYTYRYFVSPQQLLSFIMEQFVNASSVLFATILFLVPRSVYTPHSSKICQRSMDLLHMWLQTCYRVDFAGDAELTSVLQGFILNKVRRVCFGQKFADFSIAKNGEITKSSAEWQVHGSNMNLPLDFDILIFLLHVTSFQILKQHLNFSAPSSLSFPSSNCDHSRGQGSLSSLEEDDDYAVFSPGPASARASLDIGAARKHSAKSPGAFMLANYTATQIALQLTLLEEVMFKSCLPVHFMNTRAQGVRENLQPGINRLTICSPEGVSLFVPDCKPRGSLWKFLDHSANISTWVSAEILSCDSIKTQLAVLSKFLHVAKTCSSLRNFASSMQILNGLENFTVRQLPVWRSLPSKAMAIMEELVAVKVFLKSDSECLLEADTSRPKPTIPCPHLFSMHVQQLEVGGFTMANRMYKWPKLRSLARTVHQIAAFQSRTYALAPDEELKVQLRARICRFRGVDLQALASQHEPNYHRQPAERNSRKVHEVLAKVRATFQ</sequence>
<dbReference type="InterPro" id="IPR000651">
    <property type="entry name" value="Ras-like_Gua-exchang_fac_N"/>
</dbReference>
<dbReference type="InterPro" id="IPR029899">
    <property type="entry name" value="KNDC1"/>
</dbReference>
<dbReference type="GO" id="GO:0032045">
    <property type="term" value="C:guanyl-nucleotide exchange factor complex"/>
    <property type="evidence" value="ECO:0007669"/>
    <property type="project" value="TreeGrafter"/>
</dbReference>
<dbReference type="Pfam" id="PF00617">
    <property type="entry name" value="RasGEF"/>
    <property type="match status" value="1"/>
</dbReference>
<dbReference type="InterPro" id="IPR023578">
    <property type="entry name" value="Ras_GEF_dom_sf"/>
</dbReference>
<dbReference type="GO" id="GO:0007264">
    <property type="term" value="P:small GTPase-mediated signal transduction"/>
    <property type="evidence" value="ECO:0007669"/>
    <property type="project" value="InterPro"/>
</dbReference>
<dbReference type="GO" id="GO:0048814">
    <property type="term" value="P:regulation of dendrite morphogenesis"/>
    <property type="evidence" value="ECO:0007669"/>
    <property type="project" value="TreeGrafter"/>
</dbReference>
<dbReference type="OMA" id="HSSKICQ"/>
<dbReference type="InterPro" id="IPR036964">
    <property type="entry name" value="RASGEF_cat_dom_sf"/>
</dbReference>
<dbReference type="Ensembl" id="ENSPMAT00000005209.1">
    <property type="protein sequence ID" value="ENSPMAP00000005190.1"/>
    <property type="gene ID" value="ENSPMAG00000004729.1"/>
</dbReference>
<name>S4RJ08_PETMA</name>
<evidence type="ECO:0000313" key="6">
    <source>
        <dbReference type="Ensembl" id="ENSPMAP00000005190.1"/>
    </source>
</evidence>
<feature type="domain" description="N-terminal Ras-GEF" evidence="5">
    <location>
        <begin position="116"/>
        <end position="253"/>
    </location>
</feature>
<evidence type="ECO:0000259" key="4">
    <source>
        <dbReference type="PROSITE" id="PS50009"/>
    </source>
</evidence>
<dbReference type="PROSITE" id="PS50212">
    <property type="entry name" value="RASGEF_NTER"/>
    <property type="match status" value="1"/>
</dbReference>
<protein>
    <recommendedName>
        <fullName evidence="7">Ras-GEF domain-containing protein</fullName>
    </recommendedName>
</protein>
<dbReference type="GeneTree" id="ENSGT00390000011408"/>
<dbReference type="Pfam" id="PF00618">
    <property type="entry name" value="RasGEF_N"/>
    <property type="match status" value="1"/>
</dbReference>
<dbReference type="GO" id="GO:0005085">
    <property type="term" value="F:guanyl-nucleotide exchange factor activity"/>
    <property type="evidence" value="ECO:0007669"/>
    <property type="project" value="UniProtKB-KW"/>
</dbReference>
<organism evidence="6">
    <name type="scientific">Petromyzon marinus</name>
    <name type="common">Sea lamprey</name>
    <dbReference type="NCBI Taxonomy" id="7757"/>
    <lineage>
        <taxon>Eukaryota</taxon>
        <taxon>Metazoa</taxon>
        <taxon>Chordata</taxon>
        <taxon>Craniata</taxon>
        <taxon>Vertebrata</taxon>
        <taxon>Cyclostomata</taxon>
        <taxon>Hyperoartia</taxon>
        <taxon>Petromyzontiformes</taxon>
        <taxon>Petromyzontidae</taxon>
        <taxon>Petromyzon</taxon>
    </lineage>
</organism>
<dbReference type="CDD" id="cd06224">
    <property type="entry name" value="REM"/>
    <property type="match status" value="1"/>
</dbReference>
<dbReference type="HOGENOM" id="CLU_032001_0_0_1"/>
<reference evidence="6" key="2">
    <citation type="submission" date="2025-09" db="UniProtKB">
        <authorList>
            <consortium name="Ensembl"/>
        </authorList>
    </citation>
    <scope>IDENTIFICATION</scope>
</reference>
<evidence type="ECO:0000256" key="1">
    <source>
        <dbReference type="ARBA" id="ARBA00022658"/>
    </source>
</evidence>
<dbReference type="PROSITE" id="PS50009">
    <property type="entry name" value="RASGEF_CAT"/>
    <property type="match status" value="1"/>
</dbReference>
<dbReference type="AlphaFoldDB" id="S4RJ08"/>
<dbReference type="Gene3D" id="1.20.870.10">
    <property type="entry name" value="Son of sevenless (SoS) protein Chain: S domain 1"/>
    <property type="match status" value="1"/>
</dbReference>
<dbReference type="SMART" id="SM00147">
    <property type="entry name" value="RasGEF"/>
    <property type="match status" value="1"/>
</dbReference>
<dbReference type="Gene3D" id="1.10.840.10">
    <property type="entry name" value="Ras guanine-nucleotide exchange factors catalytic domain"/>
    <property type="match status" value="1"/>
</dbReference>
<proteinExistence type="predicted"/>
<feature type="region of interest" description="Disordered" evidence="3">
    <location>
        <begin position="81"/>
        <end position="102"/>
    </location>
</feature>
<dbReference type="PANTHER" id="PTHR21560">
    <property type="entry name" value="VERY KIND PROTEIN"/>
    <property type="match status" value="1"/>
</dbReference>
<keyword evidence="1 2" id="KW-0344">Guanine-nucleotide releasing factor</keyword>